<protein>
    <recommendedName>
        <fullName evidence="1">Putative restriction endonuclease domain-containing protein</fullName>
    </recommendedName>
</protein>
<dbReference type="PATRIC" id="fig|1618023.3.peg.4244"/>
<comment type="caution">
    <text evidence="2">The sequence shown here is derived from an EMBL/GenBank/DDBJ whole genome shotgun (WGS) entry which is preliminary data.</text>
</comment>
<dbReference type="Gene3D" id="3.90.1570.10">
    <property type="entry name" value="tt1808, chain A"/>
    <property type="match status" value="1"/>
</dbReference>
<evidence type="ECO:0000259" key="1">
    <source>
        <dbReference type="Pfam" id="PF05685"/>
    </source>
</evidence>
<name>A0A0D8ZW89_9CYAN</name>
<evidence type="ECO:0000313" key="3">
    <source>
        <dbReference type="Proteomes" id="UP000032452"/>
    </source>
</evidence>
<organism evidence="2 3">
    <name type="scientific">Aliterella atlantica CENA595</name>
    <dbReference type="NCBI Taxonomy" id="1618023"/>
    <lineage>
        <taxon>Bacteria</taxon>
        <taxon>Bacillati</taxon>
        <taxon>Cyanobacteriota</taxon>
        <taxon>Cyanophyceae</taxon>
        <taxon>Chroococcidiopsidales</taxon>
        <taxon>Aliterellaceae</taxon>
        <taxon>Aliterella</taxon>
    </lineage>
</organism>
<dbReference type="STRING" id="1618023.UH38_11915"/>
<dbReference type="AlphaFoldDB" id="A0A0D8ZW89"/>
<dbReference type="OrthoDB" id="428347at2"/>
<dbReference type="RefSeq" id="WP_045054878.1">
    <property type="nucleotide sequence ID" value="NZ_CAWMDP010000048.1"/>
</dbReference>
<accession>A0A0D8ZW89</accession>
<dbReference type="CDD" id="cd06260">
    <property type="entry name" value="DUF820-like"/>
    <property type="match status" value="1"/>
</dbReference>
<proteinExistence type="predicted"/>
<dbReference type="InterPro" id="IPR011335">
    <property type="entry name" value="Restrct_endonuc-II-like"/>
</dbReference>
<keyword evidence="3" id="KW-1185">Reference proteome</keyword>
<reference evidence="2 3" key="1">
    <citation type="submission" date="2015-02" db="EMBL/GenBank/DDBJ databases">
        <title>Draft genome of a novel marine cyanobacterium (Chroococcales) isolated from South Atlantic Ocean.</title>
        <authorList>
            <person name="Rigonato J."/>
            <person name="Alvarenga D.O."/>
            <person name="Branco L.H."/>
            <person name="Varani A.M."/>
            <person name="Brandini F.P."/>
            <person name="Fiore M.F."/>
        </authorList>
    </citation>
    <scope>NUCLEOTIDE SEQUENCE [LARGE SCALE GENOMIC DNA]</scope>
    <source>
        <strain evidence="2 3">CENA595</strain>
    </source>
</reference>
<dbReference type="InterPro" id="IPR008538">
    <property type="entry name" value="Uma2"/>
</dbReference>
<dbReference type="EMBL" id="JYON01000011">
    <property type="protein sequence ID" value="KJH71501.1"/>
    <property type="molecule type" value="Genomic_DNA"/>
</dbReference>
<dbReference type="InterPro" id="IPR012296">
    <property type="entry name" value="Nuclease_put_TT1808"/>
</dbReference>
<feature type="domain" description="Putative restriction endonuclease" evidence="1">
    <location>
        <begin position="13"/>
        <end position="169"/>
    </location>
</feature>
<dbReference type="PANTHER" id="PTHR36558">
    <property type="entry name" value="GLR1098 PROTEIN"/>
    <property type="match status" value="1"/>
</dbReference>
<dbReference type="Proteomes" id="UP000032452">
    <property type="component" value="Unassembled WGS sequence"/>
</dbReference>
<dbReference type="Pfam" id="PF05685">
    <property type="entry name" value="Uma2"/>
    <property type="match status" value="1"/>
</dbReference>
<evidence type="ECO:0000313" key="2">
    <source>
        <dbReference type="EMBL" id="KJH71501.1"/>
    </source>
</evidence>
<sequence>MIANSQKRHMTPDEYLAWEACQETRHEYVDGEVYAMTGGTLPHNTIAINLTSALKNPVRSRGCRLFMSDAKVQLSESGNPYFYPDVSVTCHPEDKQATKYLKYPCLIVEVVSPSTEAYDRGTKFAQYRRLESLREYVLISSEKISVDIFRLNDSHKWEFTPYAAGEIVQFTSIDFECPIELLYEDVELLPSENGYARIVS</sequence>
<dbReference type="PANTHER" id="PTHR36558:SF1">
    <property type="entry name" value="RESTRICTION ENDONUCLEASE DOMAIN-CONTAINING PROTEIN-RELATED"/>
    <property type="match status" value="1"/>
</dbReference>
<dbReference type="SUPFAM" id="SSF52980">
    <property type="entry name" value="Restriction endonuclease-like"/>
    <property type="match status" value="1"/>
</dbReference>
<gene>
    <name evidence="2" type="ORF">UH38_11915</name>
</gene>